<protein>
    <recommendedName>
        <fullName evidence="3">Type II toxin-antitoxin system RelE/ParE family toxin</fullName>
    </recommendedName>
</protein>
<comment type="caution">
    <text evidence="1">The sequence shown here is derived from an EMBL/GenBank/DDBJ whole genome shotgun (WGS) entry which is preliminary data.</text>
</comment>
<dbReference type="Pfam" id="PF05973">
    <property type="entry name" value="Gp49"/>
    <property type="match status" value="1"/>
</dbReference>
<organism evidence="1 2">
    <name type="scientific">Candidatus Sherwoodlollariibacterium unditelluris</name>
    <dbReference type="NCBI Taxonomy" id="1974757"/>
    <lineage>
        <taxon>Bacteria</taxon>
        <taxon>Pseudomonadati</taxon>
        <taxon>Candidatus Omnitrophota</taxon>
        <taxon>Candidatus Sherwoodlollariibacterium</taxon>
    </lineage>
</organism>
<evidence type="ECO:0008006" key="3">
    <source>
        <dbReference type="Google" id="ProtNLM"/>
    </source>
</evidence>
<evidence type="ECO:0000313" key="2">
    <source>
        <dbReference type="Proteomes" id="UP000231292"/>
    </source>
</evidence>
<accession>A0A2G9YJP5</accession>
<dbReference type="InterPro" id="IPR009241">
    <property type="entry name" value="HigB-like"/>
</dbReference>
<dbReference type="EMBL" id="PCRK01000064">
    <property type="protein sequence ID" value="PIP19446.1"/>
    <property type="molecule type" value="Genomic_DNA"/>
</dbReference>
<name>A0A2G9YJP5_9BACT</name>
<evidence type="ECO:0000313" key="1">
    <source>
        <dbReference type="EMBL" id="PIP19446.1"/>
    </source>
</evidence>
<reference evidence="1 2" key="1">
    <citation type="submission" date="2017-09" db="EMBL/GenBank/DDBJ databases">
        <title>Depth-based differentiation of microbial function through sediment-hosted aquifers and enrichment of novel symbionts in the deep terrestrial subsurface.</title>
        <authorList>
            <person name="Probst A.J."/>
            <person name="Ladd B."/>
            <person name="Jarett J.K."/>
            <person name="Geller-Mcgrath D.E."/>
            <person name="Sieber C.M."/>
            <person name="Emerson J.B."/>
            <person name="Anantharaman K."/>
            <person name="Thomas B.C."/>
            <person name="Malmstrom R."/>
            <person name="Stieglmeier M."/>
            <person name="Klingl A."/>
            <person name="Woyke T."/>
            <person name="Ryan C.M."/>
            <person name="Banfield J.F."/>
        </authorList>
    </citation>
    <scope>NUCLEOTIDE SEQUENCE [LARGE SCALE GENOMIC DNA]</scope>
    <source>
        <strain evidence="1">CG23_combo_of_CG06-09_8_20_14_all_41_10</strain>
    </source>
</reference>
<dbReference type="Proteomes" id="UP000231292">
    <property type="component" value="Unassembled WGS sequence"/>
</dbReference>
<dbReference type="AlphaFoldDB" id="A0A2G9YJP5"/>
<sequence length="115" mass="13303">MKIGCHLEVRFFKTETGAEPARDWLRSLSKGERKLIGEDIKTVQYGWPIGMPLAKKLCKGIWEIRTNLESKISRVLFTLSGDQIFLLHGFMKKTEKTPRDDLNLAIKRMNQLKRG</sequence>
<gene>
    <name evidence="1" type="ORF">COX41_02865</name>
</gene>
<proteinExistence type="predicted"/>